<dbReference type="PANTHER" id="PTHR33408">
    <property type="entry name" value="TRANSPOSASE"/>
    <property type="match status" value="1"/>
</dbReference>
<proteinExistence type="predicted"/>
<evidence type="ECO:0000313" key="2">
    <source>
        <dbReference type="Proteomes" id="UP000054717"/>
    </source>
</evidence>
<name>A0A158G751_9BURK</name>
<sequence length="89" mass="10197">MVRDAIGQKKLTALADRGYYKSDEILRCEQEGIKTLVPKPLTSNSKADGRFDKLDFVYIESDDKYRCPAGERANWRVTTIEAGLKIHKY</sequence>
<organism evidence="1 2">
    <name type="scientific">Caballeronia telluris</name>
    <dbReference type="NCBI Taxonomy" id="326475"/>
    <lineage>
        <taxon>Bacteria</taxon>
        <taxon>Pseudomonadati</taxon>
        <taxon>Pseudomonadota</taxon>
        <taxon>Betaproteobacteria</taxon>
        <taxon>Burkholderiales</taxon>
        <taxon>Burkholderiaceae</taxon>
        <taxon>Caballeronia</taxon>
    </lineage>
</organism>
<dbReference type="STRING" id="326475.AWB66_01606"/>
<evidence type="ECO:0000313" key="1">
    <source>
        <dbReference type="EMBL" id="SAL27691.1"/>
    </source>
</evidence>
<comment type="caution">
    <text evidence="1">The sequence shown here is derived from an EMBL/GenBank/DDBJ whole genome shotgun (WGS) entry which is preliminary data.</text>
</comment>
<reference evidence="1" key="1">
    <citation type="submission" date="2016-01" db="EMBL/GenBank/DDBJ databases">
        <authorList>
            <person name="Peeters Charlotte."/>
        </authorList>
    </citation>
    <scope>NUCLEOTIDE SEQUENCE</scope>
    <source>
        <strain evidence="1">LMG 22936</strain>
    </source>
</reference>
<dbReference type="EMBL" id="FCNZ02000005">
    <property type="protein sequence ID" value="SAL27691.1"/>
    <property type="molecule type" value="Genomic_DNA"/>
</dbReference>
<keyword evidence="2" id="KW-1185">Reference proteome</keyword>
<dbReference type="PANTHER" id="PTHR33408:SF4">
    <property type="entry name" value="TRANSPOSASE DDE DOMAIN-CONTAINING PROTEIN"/>
    <property type="match status" value="1"/>
</dbReference>
<gene>
    <name evidence="1" type="ORF">AWB66_01606</name>
</gene>
<accession>A0A158G751</accession>
<protein>
    <submittedName>
        <fullName evidence="1">Transposase IS4 family protein</fullName>
    </submittedName>
</protein>
<dbReference type="AlphaFoldDB" id="A0A158G751"/>
<dbReference type="Proteomes" id="UP000054717">
    <property type="component" value="Unassembled WGS sequence"/>
</dbReference>